<accession>A0A9P6TH99</accession>
<evidence type="ECO:0000256" key="1">
    <source>
        <dbReference type="ARBA" id="ARBA00022443"/>
    </source>
</evidence>
<feature type="compositionally biased region" description="Polar residues" evidence="3">
    <location>
        <begin position="270"/>
        <end position="280"/>
    </location>
</feature>
<sequence>MHLVRYFQQKYHVNLRRDSDNGSSDIQGSNLNSINTHTQSNTNSSPKKTTVSVSENHHHITNNERERQKARARQHAEEAQAARARVSEAQKQEVQQKEKVSQEAQQKEEAPQQVGAREQQATPTLRQTLKQPDITHAPSATVNTHLQITTEPTPSKAVVTPVPIPVASAVLQVTPTDQNSLVPTSTPVLLSSSTPVANLLTYSPSSSVPAAAKTGSSQALSGSSDDSDQSRVSKRFPVGATVIIVIVLALVIFAIALILFKKIRGPKASTNVAKNLQSSGSKKKKWKKDDEDEDMFGGREHMSMGLNGFGGLGIASEKTLVGGTDSDSISNKSLSSSQYSKDGFKPPELPSITPAHRPHPENGLFDDLSQYVTSPGFLDLPLTAPSTTTSSATFPISSIPSVSPVSPLSPANIFMNGRVYVVERTFEATLADELLIFVGDRIQVHMTYDDGWCLGQNLDIDRHQRATNQILIAKGVFPRDCLGIMPMDEAGLDQPLNPGTSDLPRTLTLPPLDLGQNYTSNQINEQDDSRLTLSAQSTDSRTRSLVPGSNLTHPQIRISSPSVISALTTPRHSEVIAQFPNTPNRTDNEARMSLMNYRNSFGNIGDFPAHKQQRVSSLISSRDAQLFIELGEALGHPSEL</sequence>
<name>A0A9P6TH99_9BASI</name>
<evidence type="ECO:0000313" key="7">
    <source>
        <dbReference type="Proteomes" id="UP000886653"/>
    </source>
</evidence>
<keyword evidence="1 2" id="KW-0728">SH3 domain</keyword>
<feature type="domain" description="SH3" evidence="5">
    <location>
        <begin position="415"/>
        <end position="487"/>
    </location>
</feature>
<dbReference type="SUPFAM" id="SSF50044">
    <property type="entry name" value="SH3-domain"/>
    <property type="match status" value="1"/>
</dbReference>
<feature type="compositionally biased region" description="Basic and acidic residues" evidence="3">
    <location>
        <begin position="55"/>
        <end position="110"/>
    </location>
</feature>
<keyword evidence="4" id="KW-0472">Membrane</keyword>
<dbReference type="PROSITE" id="PS50002">
    <property type="entry name" value="SH3"/>
    <property type="match status" value="1"/>
</dbReference>
<evidence type="ECO:0000259" key="5">
    <source>
        <dbReference type="PROSITE" id="PS50002"/>
    </source>
</evidence>
<feature type="transmembrane region" description="Helical" evidence="4">
    <location>
        <begin position="236"/>
        <end position="260"/>
    </location>
</feature>
<proteinExistence type="predicted"/>
<feature type="region of interest" description="Disordered" evidence="3">
    <location>
        <begin position="530"/>
        <end position="552"/>
    </location>
</feature>
<feature type="compositionally biased region" description="Low complexity" evidence="3">
    <location>
        <begin position="326"/>
        <end position="340"/>
    </location>
</feature>
<feature type="compositionally biased region" description="Polar residues" evidence="3">
    <location>
        <begin position="119"/>
        <end position="130"/>
    </location>
</feature>
<dbReference type="AlphaFoldDB" id="A0A9P6TH99"/>
<feature type="region of interest" description="Disordered" evidence="3">
    <location>
        <begin position="205"/>
        <end position="232"/>
    </location>
</feature>
<evidence type="ECO:0000256" key="2">
    <source>
        <dbReference type="PROSITE-ProRule" id="PRU00192"/>
    </source>
</evidence>
<dbReference type="InterPro" id="IPR036028">
    <property type="entry name" value="SH3-like_dom_sf"/>
</dbReference>
<protein>
    <recommendedName>
        <fullName evidence="5">SH3 domain-containing protein</fullName>
    </recommendedName>
</protein>
<dbReference type="Gene3D" id="2.30.30.40">
    <property type="entry name" value="SH3 Domains"/>
    <property type="match status" value="1"/>
</dbReference>
<feature type="compositionally biased region" description="Polar residues" evidence="3">
    <location>
        <begin position="21"/>
        <end position="54"/>
    </location>
</feature>
<gene>
    <name evidence="6" type="ORF">CROQUDRAFT_86578</name>
</gene>
<feature type="region of interest" description="Disordered" evidence="3">
    <location>
        <begin position="16"/>
        <end position="142"/>
    </location>
</feature>
<dbReference type="InterPro" id="IPR001452">
    <property type="entry name" value="SH3_domain"/>
</dbReference>
<evidence type="ECO:0000256" key="4">
    <source>
        <dbReference type="SAM" id="Phobius"/>
    </source>
</evidence>
<keyword evidence="4" id="KW-0812">Transmembrane</keyword>
<feature type="compositionally biased region" description="Low complexity" evidence="3">
    <location>
        <begin position="215"/>
        <end position="224"/>
    </location>
</feature>
<evidence type="ECO:0000256" key="3">
    <source>
        <dbReference type="SAM" id="MobiDB-lite"/>
    </source>
</evidence>
<dbReference type="OrthoDB" id="5340910at2759"/>
<evidence type="ECO:0000313" key="6">
    <source>
        <dbReference type="EMBL" id="KAG0151555.1"/>
    </source>
</evidence>
<comment type="caution">
    <text evidence="6">The sequence shown here is derived from an EMBL/GenBank/DDBJ whole genome shotgun (WGS) entry which is preliminary data.</text>
</comment>
<feature type="region of interest" description="Disordered" evidence="3">
    <location>
        <begin position="270"/>
        <end position="293"/>
    </location>
</feature>
<organism evidence="6 7">
    <name type="scientific">Cronartium quercuum f. sp. fusiforme G11</name>
    <dbReference type="NCBI Taxonomy" id="708437"/>
    <lineage>
        <taxon>Eukaryota</taxon>
        <taxon>Fungi</taxon>
        <taxon>Dikarya</taxon>
        <taxon>Basidiomycota</taxon>
        <taxon>Pucciniomycotina</taxon>
        <taxon>Pucciniomycetes</taxon>
        <taxon>Pucciniales</taxon>
        <taxon>Coleosporiaceae</taxon>
        <taxon>Cronartium</taxon>
    </lineage>
</organism>
<keyword evidence="7" id="KW-1185">Reference proteome</keyword>
<dbReference type="EMBL" id="MU167212">
    <property type="protein sequence ID" value="KAG0151555.1"/>
    <property type="molecule type" value="Genomic_DNA"/>
</dbReference>
<dbReference type="Proteomes" id="UP000886653">
    <property type="component" value="Unassembled WGS sequence"/>
</dbReference>
<feature type="region of interest" description="Disordered" evidence="3">
    <location>
        <begin position="323"/>
        <end position="350"/>
    </location>
</feature>
<keyword evidence="4" id="KW-1133">Transmembrane helix</keyword>
<reference evidence="6" key="1">
    <citation type="submission" date="2013-11" db="EMBL/GenBank/DDBJ databases">
        <title>Genome sequence of the fusiform rust pathogen reveals effectors for host alternation and coevolution with pine.</title>
        <authorList>
            <consortium name="DOE Joint Genome Institute"/>
            <person name="Smith K."/>
            <person name="Pendleton A."/>
            <person name="Kubisiak T."/>
            <person name="Anderson C."/>
            <person name="Salamov A."/>
            <person name="Aerts A."/>
            <person name="Riley R."/>
            <person name="Clum A."/>
            <person name="Lindquist E."/>
            <person name="Ence D."/>
            <person name="Campbell M."/>
            <person name="Kronenberg Z."/>
            <person name="Feau N."/>
            <person name="Dhillon B."/>
            <person name="Hamelin R."/>
            <person name="Burleigh J."/>
            <person name="Smith J."/>
            <person name="Yandell M."/>
            <person name="Nelson C."/>
            <person name="Grigoriev I."/>
            <person name="Davis J."/>
        </authorList>
    </citation>
    <scope>NUCLEOTIDE SEQUENCE</scope>
    <source>
        <strain evidence="6">G11</strain>
    </source>
</reference>